<dbReference type="NCBIfam" id="NF011100">
    <property type="entry name" value="PRK14527.1"/>
    <property type="match status" value="1"/>
</dbReference>
<feature type="binding site" evidence="5">
    <location>
        <begin position="60"/>
        <end position="62"/>
    </location>
    <ligand>
        <name>AMP</name>
        <dbReference type="ChEBI" id="CHEBI:456215"/>
    </ligand>
</feature>
<dbReference type="InterPro" id="IPR000850">
    <property type="entry name" value="Adenylat/UMP-CMP_kin"/>
</dbReference>
<dbReference type="HAMAP" id="MF_00235">
    <property type="entry name" value="Adenylate_kinase_Adk"/>
    <property type="match status" value="1"/>
</dbReference>
<feature type="binding site" evidence="5">
    <location>
        <position position="167"/>
    </location>
    <ligand>
        <name>AMP</name>
        <dbReference type="ChEBI" id="CHEBI:456215"/>
    </ligand>
</feature>
<sequence>MATRRLMLLGAPGAGKGTQAQLLMQDLGLPQVSTGDILRAAVKEGTALGLEAQSYMNRGALVPDAVVIGLIEDRLARPDAGGGWILDGFPRTPAQAEALDGLLTNLDQSLEAVVLIDVPEAQLIERLTGRRTCPLCKRIFHVRFNPPPAVPPFCTDHADCPSALVQRPDDTLEVVSKRLNVYRESTEPLVRYYQQQQKLTSVDGDRSPEVVYSELRELLG</sequence>
<feature type="binding site" evidence="5">
    <location>
        <position position="34"/>
    </location>
    <ligand>
        <name>AMP</name>
        <dbReference type="ChEBI" id="CHEBI:456215"/>
    </ligand>
</feature>
<keyword evidence="1 5" id="KW-0808">Transferase</keyword>
<evidence type="ECO:0000313" key="9">
    <source>
        <dbReference type="EMBL" id="UFP93443.1"/>
    </source>
</evidence>
<feature type="binding site" evidence="5">
    <location>
        <begin position="13"/>
        <end position="18"/>
    </location>
    <ligand>
        <name>ATP</name>
        <dbReference type="ChEBI" id="CHEBI:30616"/>
    </ligand>
</feature>
<keyword evidence="3 5" id="KW-0547">Nucleotide-binding</keyword>
<name>A0ABY3PIK3_9CYAN</name>
<feature type="binding site" evidence="5">
    <location>
        <position position="39"/>
    </location>
    <ligand>
        <name>AMP</name>
        <dbReference type="ChEBI" id="CHEBI:456215"/>
    </ligand>
</feature>
<evidence type="ECO:0000256" key="2">
    <source>
        <dbReference type="ARBA" id="ARBA00022727"/>
    </source>
</evidence>
<dbReference type="InterPro" id="IPR033690">
    <property type="entry name" value="Adenylat_kinase_CS"/>
</dbReference>
<evidence type="ECO:0000256" key="3">
    <source>
        <dbReference type="ARBA" id="ARBA00022741"/>
    </source>
</evidence>
<dbReference type="InterPro" id="IPR027417">
    <property type="entry name" value="P-loop_NTPase"/>
</dbReference>
<comment type="function">
    <text evidence="5">Catalyzes the reversible transfer of the terminal phosphate group between ATP and AMP. Plays an important role in cellular energy homeostasis and in adenine nucleotide metabolism.</text>
</comment>
<comment type="domain">
    <text evidence="5">Consists of three domains, a large central CORE domain and two small peripheral domains, NMPbind and LID, which undergo movements during catalysis. The LID domain closes over the site of phosphoryl transfer upon ATP binding. Assembling and dissambling the active center during each catalytic cycle provides an effective means to prevent ATP hydrolysis.</text>
</comment>
<dbReference type="GO" id="GO:0004017">
    <property type="term" value="F:AMP kinase activity"/>
    <property type="evidence" value="ECO:0007669"/>
    <property type="project" value="UniProtKB-EC"/>
</dbReference>
<dbReference type="Proteomes" id="UP001054846">
    <property type="component" value="Chromosome"/>
</dbReference>
<feature type="binding site" evidence="5">
    <location>
        <position position="130"/>
    </location>
    <ligand>
        <name>ATP</name>
        <dbReference type="ChEBI" id="CHEBI:30616"/>
    </ligand>
</feature>
<dbReference type="Pfam" id="PF05191">
    <property type="entry name" value="ADK_lid"/>
    <property type="match status" value="1"/>
</dbReference>
<dbReference type="Pfam" id="PF00406">
    <property type="entry name" value="ADK"/>
    <property type="match status" value="1"/>
</dbReference>
<comment type="pathway">
    <text evidence="5">Purine metabolism; AMP biosynthesis via salvage pathway; AMP from ADP: step 1/1.</text>
</comment>
<feature type="binding site" evidence="5">
    <location>
        <position position="206"/>
    </location>
    <ligand>
        <name>ATP</name>
        <dbReference type="ChEBI" id="CHEBI:30616"/>
    </ligand>
</feature>
<reference evidence="9 10" key="1">
    <citation type="journal article" date="2021" name="Genome Biol. Evol.">
        <title>Complete Genome Sequencing of a Novel Gloeobacter Species from a Waterfall Cave in Mexico.</title>
        <authorList>
            <person name="Saw J.H."/>
            <person name="Cardona T."/>
            <person name="Montejano G."/>
        </authorList>
    </citation>
    <scope>NUCLEOTIDE SEQUENCE [LARGE SCALE GENOMIC DNA]</scope>
    <source>
        <strain evidence="9">MG652769</strain>
    </source>
</reference>
<dbReference type="SUPFAM" id="SSF52540">
    <property type="entry name" value="P-loop containing nucleoside triphosphate hydrolases"/>
    <property type="match status" value="1"/>
</dbReference>
<evidence type="ECO:0000313" key="10">
    <source>
        <dbReference type="Proteomes" id="UP001054846"/>
    </source>
</evidence>
<evidence type="ECO:0000256" key="7">
    <source>
        <dbReference type="RuleBase" id="RU003331"/>
    </source>
</evidence>
<comment type="caution">
    <text evidence="5">Lacks conserved residue(s) required for the propagation of feature annotation.</text>
</comment>
<dbReference type="PANTHER" id="PTHR23359">
    <property type="entry name" value="NUCLEOTIDE KINASE"/>
    <property type="match status" value="1"/>
</dbReference>
<comment type="subcellular location">
    <subcellularLocation>
        <location evidence="5 7">Cytoplasm</location>
    </subcellularLocation>
</comment>
<dbReference type="Gene3D" id="3.40.50.300">
    <property type="entry name" value="P-loop containing nucleotide triphosphate hydrolases"/>
    <property type="match status" value="1"/>
</dbReference>
<protein>
    <recommendedName>
        <fullName evidence="5 7">Adenylate kinase</fullName>
        <shortName evidence="5">AK</shortName>
        <ecNumber evidence="5 7">2.7.4.3</ecNumber>
    </recommendedName>
    <alternativeName>
        <fullName evidence="5">ATP-AMP transphosphorylase</fullName>
    </alternativeName>
    <alternativeName>
        <fullName evidence="5">ATP:AMP phosphotransferase</fullName>
    </alternativeName>
    <alternativeName>
        <fullName evidence="5">Adenylate monophosphate kinase</fullName>
    </alternativeName>
</protein>
<dbReference type="RefSeq" id="WP_230840448.1">
    <property type="nucleotide sequence ID" value="NZ_CP063845.1"/>
</dbReference>
<dbReference type="InterPro" id="IPR007862">
    <property type="entry name" value="Adenylate_kinase_lid-dom"/>
</dbReference>
<comment type="catalytic activity">
    <reaction evidence="5 7">
        <text>AMP + ATP = 2 ADP</text>
        <dbReference type="Rhea" id="RHEA:12973"/>
        <dbReference type="ChEBI" id="CHEBI:30616"/>
        <dbReference type="ChEBI" id="CHEBI:456215"/>
        <dbReference type="ChEBI" id="CHEBI:456216"/>
        <dbReference type="EC" id="2.7.4.3"/>
    </reaction>
</comment>
<dbReference type="EC" id="2.7.4.3" evidence="5 7"/>
<evidence type="ECO:0000256" key="5">
    <source>
        <dbReference type="HAMAP-Rule" id="MF_00235"/>
    </source>
</evidence>
<feature type="domain" description="Adenylate kinase active site lid" evidence="8">
    <location>
        <begin position="130"/>
        <end position="169"/>
    </location>
</feature>
<keyword evidence="5" id="KW-0963">Cytoplasm</keyword>
<evidence type="ECO:0000256" key="1">
    <source>
        <dbReference type="ARBA" id="ARBA00022679"/>
    </source>
</evidence>
<comment type="subunit">
    <text evidence="5 7">Monomer.</text>
</comment>
<proteinExistence type="inferred from homology"/>
<dbReference type="InterPro" id="IPR006259">
    <property type="entry name" value="Adenyl_kin_sub"/>
</dbReference>
<evidence type="ECO:0000256" key="4">
    <source>
        <dbReference type="ARBA" id="ARBA00022777"/>
    </source>
</evidence>
<dbReference type="EMBL" id="CP063845">
    <property type="protein sequence ID" value="UFP93443.1"/>
    <property type="molecule type" value="Genomic_DNA"/>
</dbReference>
<dbReference type="CDD" id="cd01428">
    <property type="entry name" value="ADK"/>
    <property type="match status" value="1"/>
</dbReference>
<evidence type="ECO:0000256" key="6">
    <source>
        <dbReference type="RuleBase" id="RU003330"/>
    </source>
</evidence>
<keyword evidence="5 7" id="KW-0067">ATP-binding</keyword>
<accession>A0ABY3PIK3</accession>
<keyword evidence="2 5" id="KW-0545">Nucleotide biosynthesis</keyword>
<feature type="region of interest" description="NMP" evidence="5">
    <location>
        <begin position="33"/>
        <end position="62"/>
    </location>
</feature>
<feature type="binding site" evidence="5">
    <location>
        <begin position="139"/>
        <end position="140"/>
    </location>
    <ligand>
        <name>ATP</name>
        <dbReference type="ChEBI" id="CHEBI:30616"/>
    </ligand>
</feature>
<feature type="binding site" evidence="5">
    <location>
        <position position="95"/>
    </location>
    <ligand>
        <name>AMP</name>
        <dbReference type="ChEBI" id="CHEBI:456215"/>
    </ligand>
</feature>
<comment type="similarity">
    <text evidence="5 6">Belongs to the adenylate kinase family.</text>
</comment>
<evidence type="ECO:0000259" key="8">
    <source>
        <dbReference type="Pfam" id="PF05191"/>
    </source>
</evidence>
<keyword evidence="10" id="KW-1185">Reference proteome</keyword>
<feature type="binding site" evidence="5">
    <location>
        <position position="178"/>
    </location>
    <ligand>
        <name>AMP</name>
        <dbReference type="ChEBI" id="CHEBI:456215"/>
    </ligand>
</feature>
<feature type="binding site" evidence="5">
    <location>
        <begin position="88"/>
        <end position="91"/>
    </location>
    <ligand>
        <name>AMP</name>
        <dbReference type="ChEBI" id="CHEBI:456215"/>
    </ligand>
</feature>
<dbReference type="PROSITE" id="PS00113">
    <property type="entry name" value="ADENYLATE_KINASE"/>
    <property type="match status" value="1"/>
</dbReference>
<keyword evidence="4 5" id="KW-0418">Kinase</keyword>
<dbReference type="PRINTS" id="PR00094">
    <property type="entry name" value="ADENYLTKNASE"/>
</dbReference>
<gene>
    <name evidence="5" type="primary">adk</name>
    <name evidence="9" type="ORF">ISF26_16800</name>
</gene>
<dbReference type="NCBIfam" id="NF001381">
    <property type="entry name" value="PRK00279.1-3"/>
    <property type="match status" value="1"/>
</dbReference>
<organism evidence="9 10">
    <name type="scientific">Gloeobacter morelensis MG652769</name>
    <dbReference type="NCBI Taxonomy" id="2781736"/>
    <lineage>
        <taxon>Bacteria</taxon>
        <taxon>Bacillati</taxon>
        <taxon>Cyanobacteriota</taxon>
        <taxon>Cyanophyceae</taxon>
        <taxon>Gloeobacterales</taxon>
        <taxon>Gloeobacteraceae</taxon>
        <taxon>Gloeobacter</taxon>
        <taxon>Gloeobacter morelensis</taxon>
    </lineage>
</organism>
<dbReference type="NCBIfam" id="NF001380">
    <property type="entry name" value="PRK00279.1-2"/>
    <property type="match status" value="1"/>
</dbReference>
<dbReference type="NCBIfam" id="TIGR01351">
    <property type="entry name" value="adk"/>
    <property type="match status" value="1"/>
</dbReference>